<keyword evidence="7" id="KW-0963">Cytoplasm</keyword>
<comment type="subcellular location">
    <subcellularLocation>
        <location evidence="7">Cytoplasm</location>
    </subcellularLocation>
</comment>
<evidence type="ECO:0000313" key="11">
    <source>
        <dbReference type="EMBL" id="NYF52591.1"/>
    </source>
</evidence>
<evidence type="ECO:0000313" key="12">
    <source>
        <dbReference type="Proteomes" id="UP000534186"/>
    </source>
</evidence>
<dbReference type="InterPro" id="IPR000706">
    <property type="entry name" value="AGPR_type-1"/>
</dbReference>
<dbReference type="GO" id="GO:0051287">
    <property type="term" value="F:NAD binding"/>
    <property type="evidence" value="ECO:0007669"/>
    <property type="project" value="InterPro"/>
</dbReference>
<dbReference type="SMART" id="SM00859">
    <property type="entry name" value="Semialdhyde_dh"/>
    <property type="match status" value="1"/>
</dbReference>
<proteinExistence type="inferred from homology"/>
<dbReference type="GO" id="GO:0070401">
    <property type="term" value="F:NADP+ binding"/>
    <property type="evidence" value="ECO:0007669"/>
    <property type="project" value="InterPro"/>
</dbReference>
<evidence type="ECO:0000259" key="10">
    <source>
        <dbReference type="SMART" id="SM00859"/>
    </source>
</evidence>
<comment type="pathway">
    <text evidence="1 7">Amino-acid biosynthesis; L-arginine biosynthesis; N(2)-acetyl-L-ornithine from L-glutamate: step 3/4.</text>
</comment>
<dbReference type="InterPro" id="IPR023013">
    <property type="entry name" value="AGPR_AS"/>
</dbReference>
<dbReference type="Gene3D" id="3.30.360.10">
    <property type="entry name" value="Dihydrodipicolinate Reductase, domain 2"/>
    <property type="match status" value="1"/>
</dbReference>
<gene>
    <name evidence="7" type="primary">argC</name>
    <name evidence="11" type="ORF">HDF12_002990</name>
</gene>
<dbReference type="Pfam" id="PF01118">
    <property type="entry name" value="Semialdhyde_dh"/>
    <property type="match status" value="1"/>
</dbReference>
<comment type="function">
    <text evidence="7">Catalyzes the NADPH-dependent reduction of N-acetyl-5-glutamyl phosphate to yield N-acetyl-L-glutamate 5-semialdehyde.</text>
</comment>
<comment type="catalytic activity">
    <reaction evidence="6 7">
        <text>N-acetyl-L-glutamate 5-semialdehyde + phosphate + NADP(+) = N-acetyl-L-glutamyl 5-phosphate + NADPH + H(+)</text>
        <dbReference type="Rhea" id="RHEA:21588"/>
        <dbReference type="ChEBI" id="CHEBI:15378"/>
        <dbReference type="ChEBI" id="CHEBI:29123"/>
        <dbReference type="ChEBI" id="CHEBI:43474"/>
        <dbReference type="ChEBI" id="CHEBI:57783"/>
        <dbReference type="ChEBI" id="CHEBI:57936"/>
        <dbReference type="ChEBI" id="CHEBI:58349"/>
        <dbReference type="EC" id="1.2.1.38"/>
    </reaction>
</comment>
<comment type="caution">
    <text evidence="11">The sequence shown here is derived from an EMBL/GenBank/DDBJ whole genome shotgun (WGS) entry which is preliminary data.</text>
</comment>
<dbReference type="SUPFAM" id="SSF55347">
    <property type="entry name" value="Glyceraldehyde-3-phosphate dehydrogenase-like, C-terminal domain"/>
    <property type="match status" value="1"/>
</dbReference>
<accession>A0A7Y9NNH4</accession>
<dbReference type="PANTHER" id="PTHR32338">
    <property type="entry name" value="N-ACETYL-GAMMA-GLUTAMYL-PHOSPHATE REDUCTASE, CHLOROPLASTIC-RELATED-RELATED"/>
    <property type="match status" value="1"/>
</dbReference>
<dbReference type="GO" id="GO:0006526">
    <property type="term" value="P:L-arginine biosynthetic process"/>
    <property type="evidence" value="ECO:0007669"/>
    <property type="project" value="UniProtKB-UniRule"/>
</dbReference>
<evidence type="ECO:0000256" key="9">
    <source>
        <dbReference type="SAM" id="MobiDB-lite"/>
    </source>
</evidence>
<dbReference type="Pfam" id="PF22698">
    <property type="entry name" value="Semialdhyde_dhC_1"/>
    <property type="match status" value="1"/>
</dbReference>
<dbReference type="SUPFAM" id="SSF51735">
    <property type="entry name" value="NAD(P)-binding Rossmann-fold domains"/>
    <property type="match status" value="1"/>
</dbReference>
<dbReference type="Gene3D" id="3.40.50.720">
    <property type="entry name" value="NAD(P)-binding Rossmann-like Domain"/>
    <property type="match status" value="1"/>
</dbReference>
<dbReference type="CDD" id="cd17895">
    <property type="entry name" value="AGPR_1_N"/>
    <property type="match status" value="1"/>
</dbReference>
<feature type="compositionally biased region" description="Polar residues" evidence="9">
    <location>
        <begin position="1"/>
        <end position="12"/>
    </location>
</feature>
<dbReference type="InterPro" id="IPR050085">
    <property type="entry name" value="AGPR"/>
</dbReference>
<protein>
    <recommendedName>
        <fullName evidence="7">N-acetyl-gamma-glutamyl-phosphate reductase</fullName>
        <shortName evidence="7">AGPR</shortName>
        <ecNumber evidence="7">1.2.1.38</ecNumber>
    </recommendedName>
    <alternativeName>
        <fullName evidence="7">N-acetyl-glutamate semialdehyde dehydrogenase</fullName>
        <shortName evidence="7">NAGSA dehydrogenase</shortName>
    </alternativeName>
</protein>
<dbReference type="InterPro" id="IPR058924">
    <property type="entry name" value="AGPR_dimerisation_dom"/>
</dbReference>
<dbReference type="GO" id="GO:0003942">
    <property type="term" value="F:N-acetyl-gamma-glutamyl-phosphate reductase activity"/>
    <property type="evidence" value="ECO:0007669"/>
    <property type="project" value="UniProtKB-UniRule"/>
</dbReference>
<dbReference type="PROSITE" id="PS01224">
    <property type="entry name" value="ARGC"/>
    <property type="match status" value="1"/>
</dbReference>
<evidence type="ECO:0000256" key="8">
    <source>
        <dbReference type="PROSITE-ProRule" id="PRU10010"/>
    </source>
</evidence>
<feature type="domain" description="Semialdehyde dehydrogenase NAD-binding" evidence="10">
    <location>
        <begin position="40"/>
        <end position="193"/>
    </location>
</feature>
<organism evidence="11 12">
    <name type="scientific">Tunturiibacter lichenicola</name>
    <dbReference type="NCBI Taxonomy" id="2051959"/>
    <lineage>
        <taxon>Bacteria</taxon>
        <taxon>Pseudomonadati</taxon>
        <taxon>Acidobacteriota</taxon>
        <taxon>Terriglobia</taxon>
        <taxon>Terriglobales</taxon>
        <taxon>Acidobacteriaceae</taxon>
        <taxon>Tunturiibacter</taxon>
    </lineage>
</organism>
<keyword evidence="2 7" id="KW-0055">Arginine biosynthesis</keyword>
<dbReference type="EC" id="1.2.1.38" evidence="7"/>
<dbReference type="GO" id="GO:0005737">
    <property type="term" value="C:cytoplasm"/>
    <property type="evidence" value="ECO:0007669"/>
    <property type="project" value="UniProtKB-SubCell"/>
</dbReference>
<evidence type="ECO:0000256" key="5">
    <source>
        <dbReference type="ARBA" id="ARBA00023002"/>
    </source>
</evidence>
<evidence type="ECO:0000256" key="7">
    <source>
        <dbReference type="HAMAP-Rule" id="MF_00150"/>
    </source>
</evidence>
<evidence type="ECO:0000256" key="3">
    <source>
        <dbReference type="ARBA" id="ARBA00022605"/>
    </source>
</evidence>
<dbReference type="EMBL" id="JACCCV010000002">
    <property type="protein sequence ID" value="NYF52591.1"/>
    <property type="molecule type" value="Genomic_DNA"/>
</dbReference>
<reference evidence="11 12" key="1">
    <citation type="submission" date="2020-07" db="EMBL/GenBank/DDBJ databases">
        <title>Genomic Encyclopedia of Type Strains, Phase IV (KMG-V): Genome sequencing to study the core and pangenomes of soil and plant-associated prokaryotes.</title>
        <authorList>
            <person name="Whitman W."/>
        </authorList>
    </citation>
    <scope>NUCLEOTIDE SEQUENCE [LARGE SCALE GENOMIC DNA]</scope>
    <source>
        <strain evidence="11 12">M8UP30</strain>
    </source>
</reference>
<evidence type="ECO:0000256" key="6">
    <source>
        <dbReference type="ARBA" id="ARBA00050557"/>
    </source>
</evidence>
<sequence length="389" mass="42514">MANSAENISSRPTGAPTEGVYPSRSDRSTRSGPFSGTAPRVAIAGIGGYAGGELARLLLHHPRFQNSTPTFLGRGGETEPTSKLYLEDLHPQLAVAGASRTHQILPFTWERLVDAGTEVLFLATPHEQSREWVPEAISRGIKVIDLSGAWRLQHHANREVYKLKDANAEHAAQLQSEAIYGCPELHRDEIRKARIVSNPGCYATSILLALAPLVQAGFIDLDHGIICDAKSGVSGAGKAPTAKTHFMYAADNLSAYAVFGHRHTGELLEQLHITSDQIQFTPHLLPIPRGILSTIYVRLKEKTEPSTITEVLQNFYRHSPLVRLRATPHLPEIQHIVRTNFCDLGFALAADGKRLILVSCLDNLLKGASGQAVQNLNLMCGWNEEEGLL</sequence>
<dbReference type="HAMAP" id="MF_00150">
    <property type="entry name" value="ArgC_type1"/>
    <property type="match status" value="1"/>
</dbReference>
<evidence type="ECO:0000256" key="2">
    <source>
        <dbReference type="ARBA" id="ARBA00022571"/>
    </source>
</evidence>
<dbReference type="CDD" id="cd23934">
    <property type="entry name" value="AGPR_1_C"/>
    <property type="match status" value="1"/>
</dbReference>
<evidence type="ECO:0000256" key="1">
    <source>
        <dbReference type="ARBA" id="ARBA00004862"/>
    </source>
</evidence>
<keyword evidence="5 7" id="KW-0560">Oxidoreductase</keyword>
<name>A0A7Y9NNH4_9BACT</name>
<dbReference type="Proteomes" id="UP000534186">
    <property type="component" value="Unassembled WGS sequence"/>
</dbReference>
<feature type="active site" evidence="7 8">
    <location>
        <position position="201"/>
    </location>
</feature>
<dbReference type="FunFam" id="3.30.360.10:FF:000014">
    <property type="entry name" value="N-acetyl-gamma-glutamyl-phosphate reductase"/>
    <property type="match status" value="1"/>
</dbReference>
<comment type="similarity">
    <text evidence="7">Belongs to the NAGSA dehydrogenase family. Type 1 subfamily.</text>
</comment>
<dbReference type="NCBIfam" id="TIGR01850">
    <property type="entry name" value="argC"/>
    <property type="match status" value="1"/>
</dbReference>
<dbReference type="InterPro" id="IPR000534">
    <property type="entry name" value="Semialdehyde_DH_NAD-bd"/>
</dbReference>
<dbReference type="AlphaFoldDB" id="A0A7Y9NNH4"/>
<dbReference type="UniPathway" id="UPA00068">
    <property type="reaction ID" value="UER00108"/>
</dbReference>
<keyword evidence="4 7" id="KW-0521">NADP</keyword>
<dbReference type="PANTHER" id="PTHR32338:SF10">
    <property type="entry name" value="N-ACETYL-GAMMA-GLUTAMYL-PHOSPHATE REDUCTASE, CHLOROPLASTIC-RELATED"/>
    <property type="match status" value="1"/>
</dbReference>
<keyword evidence="3 7" id="KW-0028">Amino-acid biosynthesis</keyword>
<feature type="region of interest" description="Disordered" evidence="9">
    <location>
        <begin position="1"/>
        <end position="37"/>
    </location>
</feature>
<dbReference type="InterPro" id="IPR036291">
    <property type="entry name" value="NAD(P)-bd_dom_sf"/>
</dbReference>
<evidence type="ECO:0000256" key="4">
    <source>
        <dbReference type="ARBA" id="ARBA00022857"/>
    </source>
</evidence>